<dbReference type="EMBL" id="HG732147">
    <property type="protein sequence ID" value="CDJ35693.1"/>
    <property type="molecule type" value="Genomic_DNA"/>
</dbReference>
<evidence type="ECO:0008006" key="3">
    <source>
        <dbReference type="Google" id="ProtNLM"/>
    </source>
</evidence>
<protein>
    <recommendedName>
        <fullName evidence="3">Ubiquitin-like domain-containing protein</fullName>
    </recommendedName>
</protein>
<name>U6KJR4_9EIME</name>
<dbReference type="GeneID" id="60403918"/>
<dbReference type="RefSeq" id="XP_037877982.1">
    <property type="nucleotide sequence ID" value="XM_038022128.1"/>
</dbReference>
<gene>
    <name evidence="1" type="ORF">EMH_0029140</name>
</gene>
<dbReference type="OrthoDB" id="345992at2759"/>
<evidence type="ECO:0000313" key="1">
    <source>
        <dbReference type="EMBL" id="CDJ35693.1"/>
    </source>
</evidence>
<reference evidence="1" key="2">
    <citation type="submission" date="2013-10" db="EMBL/GenBank/DDBJ databases">
        <authorList>
            <person name="Aslett M."/>
        </authorList>
    </citation>
    <scope>NUCLEOTIDE SEQUENCE [LARGE SCALE GENOMIC DNA]</scope>
    <source>
        <strain evidence="1">Houghton</strain>
    </source>
</reference>
<keyword evidence="2" id="KW-1185">Reference proteome</keyword>
<accession>U6KJR4</accession>
<proteinExistence type="predicted"/>
<organism evidence="1 2">
    <name type="scientific">Eimeria mitis</name>
    <dbReference type="NCBI Taxonomy" id="44415"/>
    <lineage>
        <taxon>Eukaryota</taxon>
        <taxon>Sar</taxon>
        <taxon>Alveolata</taxon>
        <taxon>Apicomplexa</taxon>
        <taxon>Conoidasida</taxon>
        <taxon>Coccidia</taxon>
        <taxon>Eucoccidiorida</taxon>
        <taxon>Eimeriorina</taxon>
        <taxon>Eimeriidae</taxon>
        <taxon>Eimeria</taxon>
    </lineage>
</organism>
<dbReference type="Proteomes" id="UP000030744">
    <property type="component" value="Unassembled WGS sequence"/>
</dbReference>
<sequence length="189" mass="21253">MKIQVEATDLRDDKQYTAIVEAWETLETVRSILADKVPNAPPKHQFFYVRDEFVNASIPADQLRKKSRAAGMLDDVEEKEGEPKVARCFLYVNPTPLDFSDMLNDDLIKKLRGKGGGEIKQVIFRIKLQGAESRLCIGVDSSSITVDQFKQIVLKKLGPSSLTGLTAEKLLLYEREKQQGRPLEVPPHG</sequence>
<evidence type="ECO:0000313" key="2">
    <source>
        <dbReference type="Proteomes" id="UP000030744"/>
    </source>
</evidence>
<dbReference type="AlphaFoldDB" id="U6KJR4"/>
<dbReference type="VEuPathDB" id="ToxoDB:EMH_0029140"/>
<reference evidence="1" key="1">
    <citation type="submission" date="2013-10" db="EMBL/GenBank/DDBJ databases">
        <title>Genomic analysis of the causative agents of coccidiosis in chickens.</title>
        <authorList>
            <person name="Reid A.J."/>
            <person name="Blake D."/>
            <person name="Billington K."/>
            <person name="Browne H."/>
            <person name="Dunn M."/>
            <person name="Hung S."/>
            <person name="Kawahara F."/>
            <person name="Miranda-Saavedra D."/>
            <person name="Mourier T."/>
            <person name="Nagra H."/>
            <person name="Otto T.D."/>
            <person name="Rawlings N."/>
            <person name="Sanchez A."/>
            <person name="Sanders M."/>
            <person name="Subramaniam C."/>
            <person name="Tay Y."/>
            <person name="Dear P."/>
            <person name="Doerig C."/>
            <person name="Gruber A."/>
            <person name="Parkinson J."/>
            <person name="Shirley M."/>
            <person name="Wan K.L."/>
            <person name="Berriman M."/>
            <person name="Tomley F."/>
            <person name="Pain A."/>
        </authorList>
    </citation>
    <scope>NUCLEOTIDE SEQUENCE [LARGE SCALE GENOMIC DNA]</scope>
    <source>
        <strain evidence="1">Houghton</strain>
    </source>
</reference>